<dbReference type="Pfam" id="PF07727">
    <property type="entry name" value="RVT_2"/>
    <property type="match status" value="1"/>
</dbReference>
<comment type="caution">
    <text evidence="2">The sequence shown here is derived from an EMBL/GenBank/DDBJ whole genome shotgun (WGS) entry which is preliminary data.</text>
</comment>
<sequence>MDFYKLVLAGELLSIGIRNRVVDRRGACEKSATILLTYAEYCINHTKSIIVVYAHIIKKFLSLAQILKSKQSIALLSSETVEEMKQESRKLGIIKIEAMQEELIQSVLTYYKSGNSLTNLWQELKSVLIVEESFCPVARLEAVRIFVAYTAHKSFPIYQMDVKTAFLNGPLKEEVYVTQPDRFVDPDHPTKLPTKRKALKIKYGLTTSSPRAV</sequence>
<feature type="non-terminal residue" evidence="2">
    <location>
        <position position="213"/>
    </location>
</feature>
<reference evidence="2" key="2">
    <citation type="submission" date="2022-01" db="EMBL/GenBank/DDBJ databases">
        <authorList>
            <person name="Yamashiro T."/>
            <person name="Shiraishi A."/>
            <person name="Satake H."/>
            <person name="Nakayama K."/>
        </authorList>
    </citation>
    <scope>NUCLEOTIDE SEQUENCE</scope>
</reference>
<proteinExistence type="predicted"/>
<feature type="domain" description="Reverse transcriptase Ty1/copia-type" evidence="1">
    <location>
        <begin position="131"/>
        <end position="205"/>
    </location>
</feature>
<gene>
    <name evidence="2" type="ORF">Tco_1029651</name>
</gene>
<evidence type="ECO:0000259" key="1">
    <source>
        <dbReference type="Pfam" id="PF07727"/>
    </source>
</evidence>
<reference evidence="2" key="1">
    <citation type="journal article" date="2022" name="Int. J. Mol. Sci.">
        <title>Draft Genome of Tanacetum Coccineum: Genomic Comparison of Closely Related Tanacetum-Family Plants.</title>
        <authorList>
            <person name="Yamashiro T."/>
            <person name="Shiraishi A."/>
            <person name="Nakayama K."/>
            <person name="Satake H."/>
        </authorList>
    </citation>
    <scope>NUCLEOTIDE SEQUENCE</scope>
</reference>
<evidence type="ECO:0000313" key="3">
    <source>
        <dbReference type="Proteomes" id="UP001151760"/>
    </source>
</evidence>
<organism evidence="2 3">
    <name type="scientific">Tanacetum coccineum</name>
    <dbReference type="NCBI Taxonomy" id="301880"/>
    <lineage>
        <taxon>Eukaryota</taxon>
        <taxon>Viridiplantae</taxon>
        <taxon>Streptophyta</taxon>
        <taxon>Embryophyta</taxon>
        <taxon>Tracheophyta</taxon>
        <taxon>Spermatophyta</taxon>
        <taxon>Magnoliopsida</taxon>
        <taxon>eudicotyledons</taxon>
        <taxon>Gunneridae</taxon>
        <taxon>Pentapetalae</taxon>
        <taxon>asterids</taxon>
        <taxon>campanulids</taxon>
        <taxon>Asterales</taxon>
        <taxon>Asteraceae</taxon>
        <taxon>Asteroideae</taxon>
        <taxon>Anthemideae</taxon>
        <taxon>Anthemidinae</taxon>
        <taxon>Tanacetum</taxon>
    </lineage>
</organism>
<name>A0ABQ5G5F4_9ASTR</name>
<keyword evidence="3" id="KW-1185">Reference proteome</keyword>
<protein>
    <submittedName>
        <fullName evidence="2">Retrovirus-related pol polyprotein from transposon TNT 1-94</fullName>
    </submittedName>
</protein>
<dbReference type="InterPro" id="IPR013103">
    <property type="entry name" value="RVT_2"/>
</dbReference>
<dbReference type="EMBL" id="BQNB010018070">
    <property type="protein sequence ID" value="GJT70365.1"/>
    <property type="molecule type" value="Genomic_DNA"/>
</dbReference>
<dbReference type="Proteomes" id="UP001151760">
    <property type="component" value="Unassembled WGS sequence"/>
</dbReference>
<accession>A0ABQ5G5F4</accession>
<evidence type="ECO:0000313" key="2">
    <source>
        <dbReference type="EMBL" id="GJT70365.1"/>
    </source>
</evidence>